<dbReference type="InterPro" id="IPR023198">
    <property type="entry name" value="PGP-like_dom2"/>
</dbReference>
<name>A0A840QDX7_9PSEU</name>
<comment type="similarity">
    <text evidence="1">Belongs to the HAD-like hydrolase superfamily. S-2-haloalkanoic acid dehalogenase family.</text>
</comment>
<sequence>MPVGPEFSAATQKIVDAVLFDTFGTVVDWKSGVADAVEAIAFRYGFEVDAAEFALRWRARYAPATESVRTGVREFVTLDELHRENLIATADEMGLPIDRIEPADLAWLNQAWHRLDGWPDSVAGLTELKRDFIIGPLSNGHVALLTNMAKHAGLPWDVIIGSDVTRAYKPDPNVYLGAARLLDLPPHRVMLCAAHNSDLAAAQRAGLRTAFIARPQEYGPSQRTDLHATGAWDLIARDIRDLATQLRDHRTA</sequence>
<accession>A0A840QDX7</accession>
<dbReference type="InterPro" id="IPR006328">
    <property type="entry name" value="2-HAD"/>
</dbReference>
<comment type="caution">
    <text evidence="3">The sequence shown here is derived from an EMBL/GenBank/DDBJ whole genome shotgun (WGS) entry which is preliminary data.</text>
</comment>
<dbReference type="PRINTS" id="PR00413">
    <property type="entry name" value="HADHALOGNASE"/>
</dbReference>
<dbReference type="NCBIfam" id="TIGR01428">
    <property type="entry name" value="HAD_type_II"/>
    <property type="match status" value="1"/>
</dbReference>
<dbReference type="NCBIfam" id="TIGR01493">
    <property type="entry name" value="HAD-SF-IA-v2"/>
    <property type="match status" value="1"/>
</dbReference>
<dbReference type="CDD" id="cd02588">
    <property type="entry name" value="HAD_L2-DEX"/>
    <property type="match status" value="1"/>
</dbReference>
<dbReference type="SUPFAM" id="SSF56784">
    <property type="entry name" value="HAD-like"/>
    <property type="match status" value="1"/>
</dbReference>
<evidence type="ECO:0000313" key="4">
    <source>
        <dbReference type="Proteomes" id="UP000584374"/>
    </source>
</evidence>
<protein>
    <submittedName>
        <fullName evidence="3">2-haloacid dehalogenase</fullName>
        <ecNumber evidence="3">3.8.1.2</ecNumber>
    </submittedName>
</protein>
<evidence type="ECO:0000313" key="3">
    <source>
        <dbReference type="EMBL" id="MBB5158030.1"/>
    </source>
</evidence>
<evidence type="ECO:0000256" key="2">
    <source>
        <dbReference type="ARBA" id="ARBA00022801"/>
    </source>
</evidence>
<dbReference type="EC" id="3.8.1.2" evidence="3"/>
<dbReference type="GO" id="GO:0018784">
    <property type="term" value="F:(S)-2-haloacid dehalogenase activity"/>
    <property type="evidence" value="ECO:0007669"/>
    <property type="project" value="UniProtKB-EC"/>
</dbReference>
<organism evidence="3 4">
    <name type="scientific">Saccharopolyspora phatthalungensis</name>
    <dbReference type="NCBI Taxonomy" id="664693"/>
    <lineage>
        <taxon>Bacteria</taxon>
        <taxon>Bacillati</taxon>
        <taxon>Actinomycetota</taxon>
        <taxon>Actinomycetes</taxon>
        <taxon>Pseudonocardiales</taxon>
        <taxon>Pseudonocardiaceae</taxon>
        <taxon>Saccharopolyspora</taxon>
    </lineage>
</organism>
<dbReference type="InterPro" id="IPR023214">
    <property type="entry name" value="HAD_sf"/>
</dbReference>
<dbReference type="InterPro" id="IPR051540">
    <property type="entry name" value="S-2-haloacid_dehalogenase"/>
</dbReference>
<gene>
    <name evidence="3" type="ORF">BJ970_005629</name>
</gene>
<dbReference type="InterPro" id="IPR036412">
    <property type="entry name" value="HAD-like_sf"/>
</dbReference>
<dbReference type="RefSeq" id="WP_184729594.1">
    <property type="nucleotide sequence ID" value="NZ_JACHIW010000002.1"/>
</dbReference>
<dbReference type="EMBL" id="JACHIW010000002">
    <property type="protein sequence ID" value="MBB5158030.1"/>
    <property type="molecule type" value="Genomic_DNA"/>
</dbReference>
<evidence type="ECO:0000256" key="1">
    <source>
        <dbReference type="ARBA" id="ARBA00008106"/>
    </source>
</evidence>
<dbReference type="Gene3D" id="3.40.50.1000">
    <property type="entry name" value="HAD superfamily/HAD-like"/>
    <property type="match status" value="1"/>
</dbReference>
<dbReference type="AlphaFoldDB" id="A0A840QDX7"/>
<dbReference type="Pfam" id="PF00702">
    <property type="entry name" value="Hydrolase"/>
    <property type="match status" value="1"/>
</dbReference>
<keyword evidence="2 3" id="KW-0378">Hydrolase</keyword>
<dbReference type="Gene3D" id="1.10.150.240">
    <property type="entry name" value="Putative phosphatase, domain 2"/>
    <property type="match status" value="1"/>
</dbReference>
<dbReference type="PANTHER" id="PTHR43316">
    <property type="entry name" value="HYDROLASE, HALOACID DELAHOGENASE-RELATED"/>
    <property type="match status" value="1"/>
</dbReference>
<dbReference type="InterPro" id="IPR006439">
    <property type="entry name" value="HAD-SF_hydro_IA"/>
</dbReference>
<keyword evidence="4" id="KW-1185">Reference proteome</keyword>
<dbReference type="PANTHER" id="PTHR43316:SF3">
    <property type="entry name" value="HALOACID DEHALOGENASE, TYPE II (AFU_ORTHOLOGUE AFUA_2G07750)-RELATED"/>
    <property type="match status" value="1"/>
</dbReference>
<dbReference type="Proteomes" id="UP000584374">
    <property type="component" value="Unassembled WGS sequence"/>
</dbReference>
<proteinExistence type="inferred from homology"/>
<reference evidence="3 4" key="1">
    <citation type="submission" date="2020-08" db="EMBL/GenBank/DDBJ databases">
        <title>Sequencing the genomes of 1000 actinobacteria strains.</title>
        <authorList>
            <person name="Klenk H.-P."/>
        </authorList>
    </citation>
    <scope>NUCLEOTIDE SEQUENCE [LARGE SCALE GENOMIC DNA]</scope>
    <source>
        <strain evidence="3 4">DSM 45584</strain>
    </source>
</reference>